<dbReference type="OrthoDB" id="265044at2759"/>
<dbReference type="SMART" id="SM00174">
    <property type="entry name" value="RHO"/>
    <property type="match status" value="1"/>
</dbReference>
<proteinExistence type="inferred from homology"/>
<keyword evidence="3" id="KW-0378">Hydrolase</keyword>
<dbReference type="PANTHER" id="PTHR45704">
    <property type="entry name" value="RAS-LIKE FAMILY MEMBER 11"/>
    <property type="match status" value="1"/>
</dbReference>
<dbReference type="InterPro" id="IPR013083">
    <property type="entry name" value="Znf_RING/FYVE/PHD"/>
</dbReference>
<dbReference type="SMART" id="SM00175">
    <property type="entry name" value="RAB"/>
    <property type="match status" value="1"/>
</dbReference>
<dbReference type="PRINTS" id="PR00449">
    <property type="entry name" value="RASTRNSFRMNG"/>
</dbReference>
<dbReference type="InterPro" id="IPR051065">
    <property type="entry name" value="Ras-related_GTPase"/>
</dbReference>
<reference evidence="5" key="1">
    <citation type="submission" date="2020-10" db="EMBL/GenBank/DDBJ databases">
        <authorList>
            <person name="Kikuchi T."/>
        </authorList>
    </citation>
    <scope>NUCLEOTIDE SEQUENCE</scope>
    <source>
        <strain evidence="5">NKZ352</strain>
    </source>
</reference>
<sequence>MDPTWANVLQQVNEAPLCSFIFGAVIPGERLKVGRPTSQEAASLKKLTTALEVRVFLGYRTSVIVTSSPTPQRRLLKWFFRGHRPAPFTPPNILHYSSKALFRFDSMSPKSSSRLSHSDYGSTSFSSDDDEFTMMSSRLAPTTPPGVCPHCSKVFEQPVSLQCGHSLCLVCCHSLLVAASEAPVPSTPSRRPRMGVSSYVGFQRPESRASTPSLGNNNGAAYRTPQCIVCGAPPNMASPIPNLELESFLRNIRTLRLNEFPSSTSDFDRRPQRLSEALCMHECRIAVVGARGVGKTSLTRVQYSNEIMFPDLLGDASPTDSYIIDIIDGGDLDESMNNAHGFIVMYSVSDRRSFYEAAQLFKQLEVNSEHNQPIVLVGSKKDQEKKREVPTYEGQKLGRAIGCPFLEVSAKRNDCVSETFSELMILIQKQQKQWQETISRAIR</sequence>
<evidence type="ECO:0000256" key="1">
    <source>
        <dbReference type="ARBA" id="ARBA00008344"/>
    </source>
</evidence>
<gene>
    <name evidence="5" type="ORF">CAUJ_LOCUS12178</name>
</gene>
<protein>
    <recommendedName>
        <fullName evidence="2">small monomeric GTPase</fullName>
        <ecNumber evidence="2">3.6.5.2</ecNumber>
    </recommendedName>
</protein>
<dbReference type="InterPro" id="IPR027417">
    <property type="entry name" value="P-loop_NTPase"/>
</dbReference>
<organism evidence="5 6">
    <name type="scientific">Caenorhabditis auriculariae</name>
    <dbReference type="NCBI Taxonomy" id="2777116"/>
    <lineage>
        <taxon>Eukaryota</taxon>
        <taxon>Metazoa</taxon>
        <taxon>Ecdysozoa</taxon>
        <taxon>Nematoda</taxon>
        <taxon>Chromadorea</taxon>
        <taxon>Rhabditida</taxon>
        <taxon>Rhabditina</taxon>
        <taxon>Rhabditomorpha</taxon>
        <taxon>Rhabditoidea</taxon>
        <taxon>Rhabditidae</taxon>
        <taxon>Peloderinae</taxon>
        <taxon>Caenorhabditis</taxon>
    </lineage>
</organism>
<accession>A0A8S1HJR9</accession>
<evidence type="ECO:0000256" key="2">
    <source>
        <dbReference type="ARBA" id="ARBA00011984"/>
    </source>
</evidence>
<dbReference type="Pfam" id="PF00071">
    <property type="entry name" value="Ras"/>
    <property type="match status" value="1"/>
</dbReference>
<name>A0A8S1HJR9_9PELO</name>
<dbReference type="EC" id="3.6.5.2" evidence="2"/>
<evidence type="ECO:0000256" key="4">
    <source>
        <dbReference type="ARBA" id="ARBA00048098"/>
    </source>
</evidence>
<dbReference type="SUPFAM" id="SSF57850">
    <property type="entry name" value="RING/U-box"/>
    <property type="match status" value="1"/>
</dbReference>
<evidence type="ECO:0000313" key="5">
    <source>
        <dbReference type="EMBL" id="CAD6196263.1"/>
    </source>
</evidence>
<dbReference type="Pfam" id="PF15227">
    <property type="entry name" value="zf-C3HC4_4"/>
    <property type="match status" value="1"/>
</dbReference>
<dbReference type="SUPFAM" id="SSF52540">
    <property type="entry name" value="P-loop containing nucleoside triphosphate hydrolases"/>
    <property type="match status" value="1"/>
</dbReference>
<dbReference type="SMART" id="SM00173">
    <property type="entry name" value="RAS"/>
    <property type="match status" value="1"/>
</dbReference>
<evidence type="ECO:0000313" key="6">
    <source>
        <dbReference type="Proteomes" id="UP000835052"/>
    </source>
</evidence>
<comment type="caution">
    <text evidence="5">The sequence shown here is derived from an EMBL/GenBank/DDBJ whole genome shotgun (WGS) entry which is preliminary data.</text>
</comment>
<dbReference type="PROSITE" id="PS51419">
    <property type="entry name" value="RAB"/>
    <property type="match status" value="1"/>
</dbReference>
<dbReference type="GO" id="GO:0005525">
    <property type="term" value="F:GTP binding"/>
    <property type="evidence" value="ECO:0007669"/>
    <property type="project" value="InterPro"/>
</dbReference>
<evidence type="ECO:0000256" key="3">
    <source>
        <dbReference type="ARBA" id="ARBA00022801"/>
    </source>
</evidence>
<dbReference type="EMBL" id="CAJGYM010000069">
    <property type="protein sequence ID" value="CAD6196263.1"/>
    <property type="molecule type" value="Genomic_DNA"/>
</dbReference>
<dbReference type="Gene3D" id="3.40.50.300">
    <property type="entry name" value="P-loop containing nucleotide triphosphate hydrolases"/>
    <property type="match status" value="1"/>
</dbReference>
<dbReference type="Gene3D" id="3.30.40.10">
    <property type="entry name" value="Zinc/RING finger domain, C3HC4 (zinc finger)"/>
    <property type="match status" value="1"/>
</dbReference>
<dbReference type="PROSITE" id="PS51421">
    <property type="entry name" value="RAS"/>
    <property type="match status" value="1"/>
</dbReference>
<dbReference type="GO" id="GO:0003925">
    <property type="term" value="F:G protein activity"/>
    <property type="evidence" value="ECO:0007669"/>
    <property type="project" value="UniProtKB-EC"/>
</dbReference>
<comment type="catalytic activity">
    <reaction evidence="4">
        <text>GTP + H2O = GDP + phosphate + H(+)</text>
        <dbReference type="Rhea" id="RHEA:19669"/>
        <dbReference type="ChEBI" id="CHEBI:15377"/>
        <dbReference type="ChEBI" id="CHEBI:15378"/>
        <dbReference type="ChEBI" id="CHEBI:37565"/>
        <dbReference type="ChEBI" id="CHEBI:43474"/>
        <dbReference type="ChEBI" id="CHEBI:58189"/>
        <dbReference type="EC" id="3.6.5.2"/>
    </reaction>
</comment>
<dbReference type="InterPro" id="IPR001806">
    <property type="entry name" value="Small_GTPase"/>
</dbReference>
<comment type="similarity">
    <text evidence="1">Belongs to the small GTPase superfamily. Ras family.</text>
</comment>
<dbReference type="Proteomes" id="UP000835052">
    <property type="component" value="Unassembled WGS sequence"/>
</dbReference>
<keyword evidence="6" id="KW-1185">Reference proteome</keyword>
<dbReference type="AlphaFoldDB" id="A0A8S1HJR9"/>